<dbReference type="Proteomes" id="UP001152607">
    <property type="component" value="Unassembled WGS sequence"/>
</dbReference>
<accession>A0A9W4UUD9</accession>
<organism evidence="3 4">
    <name type="scientific">Periconia digitata</name>
    <dbReference type="NCBI Taxonomy" id="1303443"/>
    <lineage>
        <taxon>Eukaryota</taxon>
        <taxon>Fungi</taxon>
        <taxon>Dikarya</taxon>
        <taxon>Ascomycota</taxon>
        <taxon>Pezizomycotina</taxon>
        <taxon>Dothideomycetes</taxon>
        <taxon>Pleosporomycetidae</taxon>
        <taxon>Pleosporales</taxon>
        <taxon>Massarineae</taxon>
        <taxon>Periconiaceae</taxon>
        <taxon>Periconia</taxon>
    </lineage>
</organism>
<feature type="coiled-coil region" evidence="1">
    <location>
        <begin position="255"/>
        <end position="282"/>
    </location>
</feature>
<protein>
    <submittedName>
        <fullName evidence="3">Uncharacterized protein</fullName>
    </submittedName>
</protein>
<dbReference type="OrthoDB" id="10256055at2759"/>
<evidence type="ECO:0000313" key="3">
    <source>
        <dbReference type="EMBL" id="CAI6341639.1"/>
    </source>
</evidence>
<dbReference type="AlphaFoldDB" id="A0A9W4UUD9"/>
<keyword evidence="4" id="KW-1185">Reference proteome</keyword>
<dbReference type="EMBL" id="CAOQHR010000012">
    <property type="protein sequence ID" value="CAI6341639.1"/>
    <property type="molecule type" value="Genomic_DNA"/>
</dbReference>
<dbReference type="PANTHER" id="PTHR41677:SF1">
    <property type="entry name" value="FE2OG DIOXYGENASE DOMAIN-CONTAINING PROTEIN"/>
    <property type="match status" value="1"/>
</dbReference>
<evidence type="ECO:0000256" key="2">
    <source>
        <dbReference type="SAM" id="MobiDB-lite"/>
    </source>
</evidence>
<feature type="region of interest" description="Disordered" evidence="2">
    <location>
        <begin position="127"/>
        <end position="152"/>
    </location>
</feature>
<name>A0A9W4UUD9_9PLEO</name>
<evidence type="ECO:0000313" key="4">
    <source>
        <dbReference type="Proteomes" id="UP001152607"/>
    </source>
</evidence>
<reference evidence="3" key="1">
    <citation type="submission" date="2023-01" db="EMBL/GenBank/DDBJ databases">
        <authorList>
            <person name="Van Ghelder C."/>
            <person name="Rancurel C."/>
        </authorList>
    </citation>
    <scope>NUCLEOTIDE SEQUENCE</scope>
    <source>
        <strain evidence="3">CNCM I-4278</strain>
    </source>
</reference>
<keyword evidence="1" id="KW-0175">Coiled coil</keyword>
<evidence type="ECO:0000256" key="1">
    <source>
        <dbReference type="SAM" id="Coils"/>
    </source>
</evidence>
<comment type="caution">
    <text evidence="3">The sequence shown here is derived from an EMBL/GenBank/DDBJ whole genome shotgun (WGS) entry which is preliminary data.</text>
</comment>
<proteinExistence type="predicted"/>
<sequence>MYRFDPKLHLVAKQPSKVHLLTDLGYKKDIGVSPMAASEAFQLFTPEAIQIMRKEIQKPQVHKNHSFSSNIAACQLRGYAKDHAPFTYEAWNHPDTLKFMSSIAGIDIVPAMDYEIAHINHSVKVTTASKDQSASRESLSNNKTDEDDDEKPIVGWHTDSYPFVCVLMMSDCTGMVGGETAVRTADGRIIKIRGPTQGCAVMLQGRYILHQAMRARGAQERITSVTSFRPKSALAPDDTELRTVRPVSNLSELYYDFAEYRLKMMEERVEAEREKMRAHRVRGDAMDTLEHKEFLGKMVRFAEQSDRELVEEGKVQKGYIV</sequence>
<dbReference type="PANTHER" id="PTHR41677">
    <property type="entry name" value="YALI0B19030P"/>
    <property type="match status" value="1"/>
</dbReference>
<gene>
    <name evidence="3" type="ORF">PDIGIT_LOCUS14839</name>
</gene>
<feature type="compositionally biased region" description="Polar residues" evidence="2">
    <location>
        <begin position="127"/>
        <end position="142"/>
    </location>
</feature>